<proteinExistence type="predicted"/>
<evidence type="ECO:0000256" key="1">
    <source>
        <dbReference type="SAM" id="MobiDB-lite"/>
    </source>
</evidence>
<protein>
    <submittedName>
        <fullName evidence="3">Uncharacterized protein</fullName>
    </submittedName>
</protein>
<evidence type="ECO:0000256" key="2">
    <source>
        <dbReference type="SAM" id="Phobius"/>
    </source>
</evidence>
<accession>A0A7Y7E9P5</accession>
<feature type="region of interest" description="Disordered" evidence="1">
    <location>
        <begin position="1"/>
        <end position="37"/>
    </location>
</feature>
<reference evidence="3 4" key="1">
    <citation type="submission" date="2020-04" db="EMBL/GenBank/DDBJ databases">
        <title>Draft Genome Sequence of Streptomyces morookaense DSM 40503, an 8-azaguanine-producing strain.</title>
        <authorList>
            <person name="Qi J."/>
            <person name="Gao J.-M."/>
        </authorList>
    </citation>
    <scope>NUCLEOTIDE SEQUENCE [LARGE SCALE GENOMIC DNA]</scope>
    <source>
        <strain evidence="3 4">DSM 40503</strain>
    </source>
</reference>
<sequence>MSTEADAPPCPAAPMGAPPAVAGGGSRGSIPPYPARPPRHITGRTVAAAVCAVLGTGLIAGALAGSWLVDGPDAPSATEASYARGATRWQEVPVDRLFPPAVHSDAAGPGGAARDWTRLGVAPDGDCTGAFDPLLARALAPAGCRRLLRATYADATSTRVTTVGLLITDTGRAGMRALDHRFSDEHLDERTDLMPRPYAPAGTVAEHFGDAQRASWRITVLTDVPAVVYAVTGFADGRTGVPPQPAPEAVARGATTVAAQAGLGNDATALAAQLERGYREAARTPDGETP</sequence>
<evidence type="ECO:0000313" key="4">
    <source>
        <dbReference type="Proteomes" id="UP000587462"/>
    </source>
</evidence>
<gene>
    <name evidence="3" type="ORF">HG542_26890</name>
</gene>
<comment type="caution">
    <text evidence="3">The sequence shown here is derived from an EMBL/GenBank/DDBJ whole genome shotgun (WGS) entry which is preliminary data.</text>
</comment>
<evidence type="ECO:0000313" key="3">
    <source>
        <dbReference type="EMBL" id="NVK81258.1"/>
    </source>
</evidence>
<keyword evidence="2" id="KW-0812">Transmembrane</keyword>
<dbReference type="RefSeq" id="WP_171085840.1">
    <property type="nucleotide sequence ID" value="NZ_BNBU01000015.1"/>
</dbReference>
<dbReference type="AlphaFoldDB" id="A0A7Y7E9P5"/>
<organism evidence="3 4">
    <name type="scientific">Streptomyces morookaense</name>
    <name type="common">Streptoverticillium morookaense</name>
    <dbReference type="NCBI Taxonomy" id="1970"/>
    <lineage>
        <taxon>Bacteria</taxon>
        <taxon>Bacillati</taxon>
        <taxon>Actinomycetota</taxon>
        <taxon>Actinomycetes</taxon>
        <taxon>Kitasatosporales</taxon>
        <taxon>Streptomycetaceae</taxon>
        <taxon>Streptomyces</taxon>
    </lineage>
</organism>
<name>A0A7Y7E9P5_STRMO</name>
<keyword evidence="2" id="KW-0472">Membrane</keyword>
<dbReference type="EMBL" id="JABBXF010000075">
    <property type="protein sequence ID" value="NVK81258.1"/>
    <property type="molecule type" value="Genomic_DNA"/>
</dbReference>
<keyword evidence="4" id="KW-1185">Reference proteome</keyword>
<dbReference type="Proteomes" id="UP000587462">
    <property type="component" value="Unassembled WGS sequence"/>
</dbReference>
<feature type="transmembrane region" description="Helical" evidence="2">
    <location>
        <begin position="46"/>
        <end position="69"/>
    </location>
</feature>
<keyword evidence="2" id="KW-1133">Transmembrane helix</keyword>